<dbReference type="OrthoDB" id="20872at2759"/>
<name>A0A7J6V0Y5_THATH</name>
<keyword evidence="2" id="KW-1185">Reference proteome</keyword>
<proteinExistence type="predicted"/>
<dbReference type="AlphaFoldDB" id="A0A7J6V0Y5"/>
<protein>
    <submittedName>
        <fullName evidence="1">Uncharacterized protein</fullName>
    </submittedName>
</protein>
<sequence length="127" mass="14448">MSDEMGNFTFHRLLACLQAQERETQQQPTKSFSLLYLYCVVKSLTKSPISTTTTSNSSVHLNRTALVVQLDEELVEEGKGLKNLLKMHITVVHFILLPKKAKTEICKYLLEDLKLDIDTLVVKIVKL</sequence>
<reference evidence="1 2" key="1">
    <citation type="submission" date="2020-06" db="EMBL/GenBank/DDBJ databases">
        <title>Transcriptomic and genomic resources for Thalictrum thalictroides and T. hernandezii: Facilitating candidate gene discovery in an emerging model plant lineage.</title>
        <authorList>
            <person name="Arias T."/>
            <person name="Riano-Pachon D.M."/>
            <person name="Di Stilio V.S."/>
        </authorList>
    </citation>
    <scope>NUCLEOTIDE SEQUENCE [LARGE SCALE GENOMIC DNA]</scope>
    <source>
        <strain evidence="2">cv. WT478/WT964</strain>
        <tissue evidence="1">Leaves</tissue>
    </source>
</reference>
<accession>A0A7J6V0Y5</accession>
<dbReference type="Proteomes" id="UP000554482">
    <property type="component" value="Unassembled WGS sequence"/>
</dbReference>
<comment type="caution">
    <text evidence="1">The sequence shown here is derived from an EMBL/GenBank/DDBJ whole genome shotgun (WGS) entry which is preliminary data.</text>
</comment>
<evidence type="ECO:0000313" key="2">
    <source>
        <dbReference type="Proteomes" id="UP000554482"/>
    </source>
</evidence>
<organism evidence="1 2">
    <name type="scientific">Thalictrum thalictroides</name>
    <name type="common">Rue-anemone</name>
    <name type="synonym">Anemone thalictroides</name>
    <dbReference type="NCBI Taxonomy" id="46969"/>
    <lineage>
        <taxon>Eukaryota</taxon>
        <taxon>Viridiplantae</taxon>
        <taxon>Streptophyta</taxon>
        <taxon>Embryophyta</taxon>
        <taxon>Tracheophyta</taxon>
        <taxon>Spermatophyta</taxon>
        <taxon>Magnoliopsida</taxon>
        <taxon>Ranunculales</taxon>
        <taxon>Ranunculaceae</taxon>
        <taxon>Thalictroideae</taxon>
        <taxon>Thalictrum</taxon>
    </lineage>
</organism>
<evidence type="ECO:0000313" key="1">
    <source>
        <dbReference type="EMBL" id="KAF5178368.1"/>
    </source>
</evidence>
<gene>
    <name evidence="1" type="ORF">FRX31_032043</name>
</gene>
<dbReference type="EMBL" id="JABWDY010040143">
    <property type="protein sequence ID" value="KAF5178368.1"/>
    <property type="molecule type" value="Genomic_DNA"/>
</dbReference>